<dbReference type="Proteomes" id="UP000199501">
    <property type="component" value="Unassembled WGS sequence"/>
</dbReference>
<dbReference type="RefSeq" id="WP_091450256.1">
    <property type="nucleotide sequence ID" value="NZ_FMZZ01000005.1"/>
</dbReference>
<proteinExistence type="predicted"/>
<feature type="compositionally biased region" description="Gly residues" evidence="1">
    <location>
        <begin position="398"/>
        <end position="419"/>
    </location>
</feature>
<gene>
    <name evidence="2" type="ORF">SAMN05216174_105220</name>
</gene>
<feature type="compositionally biased region" description="Polar residues" evidence="1">
    <location>
        <begin position="274"/>
        <end position="283"/>
    </location>
</feature>
<feature type="compositionally biased region" description="Pro residues" evidence="1">
    <location>
        <begin position="341"/>
        <end position="350"/>
    </location>
</feature>
<dbReference type="STRING" id="1271860.SAMN05216174_105220"/>
<dbReference type="Gene3D" id="1.20.1260.20">
    <property type="entry name" value="PPE superfamily"/>
    <property type="match status" value="1"/>
</dbReference>
<feature type="region of interest" description="Disordered" evidence="1">
    <location>
        <begin position="273"/>
        <end position="561"/>
    </location>
</feature>
<reference evidence="3" key="1">
    <citation type="submission" date="2016-10" db="EMBL/GenBank/DDBJ databases">
        <authorList>
            <person name="Varghese N."/>
            <person name="Submissions S."/>
        </authorList>
    </citation>
    <scope>NUCLEOTIDE SEQUENCE [LARGE SCALE GENOMIC DNA]</scope>
    <source>
        <strain evidence="3">IBRC-M 10403</strain>
    </source>
</reference>
<evidence type="ECO:0000313" key="2">
    <source>
        <dbReference type="EMBL" id="SDC90207.1"/>
    </source>
</evidence>
<dbReference type="AlphaFoldDB" id="A0A1G6QEU2"/>
<protein>
    <submittedName>
        <fullName evidence="2">PPE-repeat protein</fullName>
    </submittedName>
</protein>
<dbReference type="OrthoDB" id="3638007at2"/>
<feature type="compositionally biased region" description="Basic and acidic residues" evidence="1">
    <location>
        <begin position="300"/>
        <end position="312"/>
    </location>
</feature>
<feature type="compositionally biased region" description="Low complexity" evidence="1">
    <location>
        <begin position="486"/>
        <end position="495"/>
    </location>
</feature>
<keyword evidence="3" id="KW-1185">Reference proteome</keyword>
<dbReference type="EMBL" id="FMZZ01000005">
    <property type="protein sequence ID" value="SDC90207.1"/>
    <property type="molecule type" value="Genomic_DNA"/>
</dbReference>
<feature type="compositionally biased region" description="Gly residues" evidence="1">
    <location>
        <begin position="426"/>
        <end position="485"/>
    </location>
</feature>
<evidence type="ECO:0000256" key="1">
    <source>
        <dbReference type="SAM" id="MobiDB-lite"/>
    </source>
</evidence>
<feature type="compositionally biased region" description="Gly residues" evidence="1">
    <location>
        <begin position="496"/>
        <end position="526"/>
    </location>
</feature>
<name>A0A1G6QEU2_9PSEU</name>
<feature type="compositionally biased region" description="Polar residues" evidence="1">
    <location>
        <begin position="19"/>
        <end position="29"/>
    </location>
</feature>
<sequence length="561" mass="56633">MPGPVRTAYTPHQGDRATTDVSNPSSRNYDPSHPSYDPTYDSGSPVYIDRTGTSDTRGDVREQAEQRVDQEIENAPWYEVWKQFTRNSEISEQYNQGMNSQANQLAQGLAMRPTAAMQCSNYLSIEHGSLKPMVTESVDPDQIGEIGDLYLNAGNAMAQFQDTVAAAINDSQADWQGSAGDSARRFMADIGNWVGKAGQSAQLAGTQTGIQAEALAEAKNSMPEEVPFDADAANRDLMNTTDPIELMRKNDQYQAQYRESQAAHEEAARVVGSYDSTLSSSSAMPAFDAPPQMGGGGSDEGDRPGGDDRVQRPGDSTVDVNRDGGTGRDGSIDQHPRLPPDRPPVAPPPGGIDTHTDPNGDSGDQGRRPPVTPLPHPNPGGNNGTGPGGFDGSIPNQPGGGGQLPGGGNQQGGHAGFPGGIPPMAGGMGPGGGDTARGGRGGFGGGGGRGGFGPGGGFGAGAGAGGSGGFGGKAGPMGPGVGAGAGALAAEHAATGGRGGGPMGAAGGRGGAGMGAGMGAGGARGQGGEDEEHSRPSYLVEADPDEVFGTDEMTAPPVIGG</sequence>
<feature type="region of interest" description="Disordered" evidence="1">
    <location>
        <begin position="1"/>
        <end position="61"/>
    </location>
</feature>
<accession>A0A1G6QEU2</accession>
<feature type="compositionally biased region" description="Gly residues" evidence="1">
    <location>
        <begin position="381"/>
        <end position="391"/>
    </location>
</feature>
<evidence type="ECO:0000313" key="3">
    <source>
        <dbReference type="Proteomes" id="UP000199501"/>
    </source>
</evidence>
<feature type="compositionally biased region" description="Basic and acidic residues" evidence="1">
    <location>
        <begin position="320"/>
        <end position="340"/>
    </location>
</feature>
<organism evidence="2 3">
    <name type="scientific">Actinokineospora iranica</name>
    <dbReference type="NCBI Taxonomy" id="1271860"/>
    <lineage>
        <taxon>Bacteria</taxon>
        <taxon>Bacillati</taxon>
        <taxon>Actinomycetota</taxon>
        <taxon>Actinomycetes</taxon>
        <taxon>Pseudonocardiales</taxon>
        <taxon>Pseudonocardiaceae</taxon>
        <taxon>Actinokineospora</taxon>
    </lineage>
</organism>
<dbReference type="InterPro" id="IPR038332">
    <property type="entry name" value="PPE_sf"/>
</dbReference>